<keyword evidence="3" id="KW-0378">Hydrolase</keyword>
<dbReference type="GO" id="GO:0046872">
    <property type="term" value="F:metal ion binding"/>
    <property type="evidence" value="ECO:0007669"/>
    <property type="project" value="InterPro"/>
</dbReference>
<evidence type="ECO:0000313" key="6">
    <source>
        <dbReference type="EMBL" id="OHA42899.1"/>
    </source>
</evidence>
<dbReference type="InterPro" id="IPR001279">
    <property type="entry name" value="Metallo-B-lactamas"/>
</dbReference>
<dbReference type="AlphaFoldDB" id="A0A1G2P5C6"/>
<dbReference type="GO" id="GO:0004527">
    <property type="term" value="F:exonuclease activity"/>
    <property type="evidence" value="ECO:0007669"/>
    <property type="project" value="UniProtKB-KW"/>
</dbReference>
<proteinExistence type="predicted"/>
<keyword evidence="2" id="KW-0540">Nuclease</keyword>
<dbReference type="Proteomes" id="UP000176355">
    <property type="component" value="Unassembled WGS sequence"/>
</dbReference>
<dbReference type="Pfam" id="PF22505">
    <property type="entry name" value="RNase_J_b_CASP"/>
    <property type="match status" value="1"/>
</dbReference>
<keyword evidence="3" id="KW-0269">Exonuclease</keyword>
<evidence type="ECO:0000313" key="7">
    <source>
        <dbReference type="Proteomes" id="UP000176355"/>
    </source>
</evidence>
<dbReference type="PANTHER" id="PTHR43694">
    <property type="entry name" value="RIBONUCLEASE J"/>
    <property type="match status" value="1"/>
</dbReference>
<dbReference type="STRING" id="1802333.A3G03_00065"/>
<dbReference type="CDD" id="cd07714">
    <property type="entry name" value="RNaseJ_MBL-fold"/>
    <property type="match status" value="1"/>
</dbReference>
<feature type="domain" description="Metallo-beta-lactamase" evidence="5">
    <location>
        <begin position="71"/>
        <end position="258"/>
    </location>
</feature>
<dbReference type="SUPFAM" id="SSF56281">
    <property type="entry name" value="Metallo-hydrolase/oxidoreductase"/>
    <property type="match status" value="1"/>
</dbReference>
<evidence type="ECO:0000256" key="1">
    <source>
        <dbReference type="ARBA" id="ARBA00022490"/>
    </source>
</evidence>
<dbReference type="EMBL" id="MHSL01000036">
    <property type="protein sequence ID" value="OHA42899.1"/>
    <property type="molecule type" value="Genomic_DNA"/>
</dbReference>
<dbReference type="Pfam" id="PF00753">
    <property type="entry name" value="Lactamase_B"/>
    <property type="match status" value="1"/>
</dbReference>
<organism evidence="6 7">
    <name type="scientific">Candidatus Taylorbacteria bacterium RIFCSPLOWO2_12_FULL_44_15c</name>
    <dbReference type="NCBI Taxonomy" id="1802333"/>
    <lineage>
        <taxon>Bacteria</taxon>
        <taxon>Candidatus Tayloriibacteriota</taxon>
    </lineage>
</organism>
<name>A0A1G2P5C6_9BACT</name>
<dbReference type="GO" id="GO:0003723">
    <property type="term" value="F:RNA binding"/>
    <property type="evidence" value="ECO:0007669"/>
    <property type="project" value="UniProtKB-KW"/>
</dbReference>
<dbReference type="InterPro" id="IPR055132">
    <property type="entry name" value="RNase_J_b_CASP"/>
</dbReference>
<dbReference type="SMART" id="SM00849">
    <property type="entry name" value="Lactamase_B"/>
    <property type="match status" value="1"/>
</dbReference>
<keyword evidence="4" id="KW-0694">RNA-binding</keyword>
<dbReference type="Pfam" id="PF17770">
    <property type="entry name" value="RNase_J_C"/>
    <property type="match status" value="1"/>
</dbReference>
<dbReference type="InterPro" id="IPR042173">
    <property type="entry name" value="RNase_J_2"/>
</dbReference>
<dbReference type="InterPro" id="IPR004613">
    <property type="entry name" value="RNase_J"/>
</dbReference>
<evidence type="ECO:0000256" key="4">
    <source>
        <dbReference type="ARBA" id="ARBA00022884"/>
    </source>
</evidence>
<gene>
    <name evidence="6" type="ORF">A3G03_00065</name>
</gene>
<dbReference type="InterPro" id="IPR041636">
    <property type="entry name" value="RNase_J_C"/>
</dbReference>
<dbReference type="Gene3D" id="3.40.50.10710">
    <property type="entry name" value="Metallo-hydrolase/oxidoreductase"/>
    <property type="match status" value="1"/>
</dbReference>
<dbReference type="Gene3D" id="3.60.15.10">
    <property type="entry name" value="Ribonuclease Z/Hydroxyacylglutathione hydrolase-like"/>
    <property type="match status" value="1"/>
</dbReference>
<evidence type="ECO:0000256" key="3">
    <source>
        <dbReference type="ARBA" id="ARBA00022839"/>
    </source>
</evidence>
<dbReference type="Gene3D" id="3.10.20.580">
    <property type="match status" value="1"/>
</dbReference>
<evidence type="ECO:0000259" key="5">
    <source>
        <dbReference type="SMART" id="SM00849"/>
    </source>
</evidence>
<sequence>MYKSNTPNISGRKRVFKYRLLAPLKTEKKLIPFNQGIPPKNFSIRRKVAAPIPPSGDNIRIIPLGGVEEIGKNMTVVEYKGDIVVVDCGMQFSTEDTPGIDYLLPNTTYLEERKDKIRAVIITHGHLDHIGAIPFLINRLGNPPIWCREFGALLIQKRQLEHPHLPALNMKIVGADDGTLPISANLKVRFFGLTHSIPDSTGVIIETPEGDLVFTGDVRVENKDGVPTEKEIEQYKIFKDRDILLLAMDSTGIDFPGWCLSESVVIETVDKIVAEAPGRIIIATFSSQVERIIGFIEIARKYGRKVAIDGRSMKTNLEIIKQLRLAEIKHAVSIEESNNFPPHKIMILATGAQGEEFASLMRMATGTHKQIKLQKSDTIILSSSVIPGNETAVITLKDNLYRHDVKVITVLDSNVHASGHGKRGELEWIHKQIKYKFFMPIHGFHYKLKMHAELARTFGVPRENVIVPDDGSIIEIEKGGKAIKKLKEKAPSASMMVDGFSVGDVQEVVIRDRQLMAEDGMFVIIASVNSSTGHLKKSPDIISRGFVYLRESQALLQETRLVVKRTVEEATAGMRPINFEYVKNILTENVSRFLYQKTAKRPIVIPVVLGV</sequence>
<accession>A0A1G2P5C6</accession>
<protein>
    <recommendedName>
        <fullName evidence="5">Metallo-beta-lactamase domain-containing protein</fullName>
    </recommendedName>
</protein>
<dbReference type="InterPro" id="IPR036866">
    <property type="entry name" value="RibonucZ/Hydroxyglut_hydro"/>
</dbReference>
<comment type="caution">
    <text evidence="6">The sequence shown here is derived from an EMBL/GenBank/DDBJ whole genome shotgun (WGS) entry which is preliminary data.</text>
</comment>
<dbReference type="PANTHER" id="PTHR43694:SF1">
    <property type="entry name" value="RIBONUCLEASE J"/>
    <property type="match status" value="1"/>
</dbReference>
<dbReference type="NCBIfam" id="TIGR00649">
    <property type="entry name" value="MG423"/>
    <property type="match status" value="1"/>
</dbReference>
<evidence type="ECO:0000256" key="2">
    <source>
        <dbReference type="ARBA" id="ARBA00022722"/>
    </source>
</evidence>
<keyword evidence="1" id="KW-0963">Cytoplasm</keyword>
<reference evidence="6 7" key="1">
    <citation type="journal article" date="2016" name="Nat. Commun.">
        <title>Thousands of microbial genomes shed light on interconnected biogeochemical processes in an aquifer system.</title>
        <authorList>
            <person name="Anantharaman K."/>
            <person name="Brown C.T."/>
            <person name="Hug L.A."/>
            <person name="Sharon I."/>
            <person name="Castelle C.J."/>
            <person name="Probst A.J."/>
            <person name="Thomas B.C."/>
            <person name="Singh A."/>
            <person name="Wilkins M.J."/>
            <person name="Karaoz U."/>
            <person name="Brodie E.L."/>
            <person name="Williams K.H."/>
            <person name="Hubbard S.S."/>
            <person name="Banfield J.F."/>
        </authorList>
    </citation>
    <scope>NUCLEOTIDE SEQUENCE [LARGE SCALE GENOMIC DNA]</scope>
</reference>